<keyword evidence="4 6" id="KW-1133">Transmembrane helix</keyword>
<comment type="caution">
    <text evidence="7">The sequence shown here is derived from an EMBL/GenBank/DDBJ whole genome shotgun (WGS) entry which is preliminary data.</text>
</comment>
<reference evidence="7 8" key="1">
    <citation type="submission" date="2019-03" db="EMBL/GenBank/DDBJ databases">
        <title>Draft genome sequences of novel Actinobacteria.</title>
        <authorList>
            <person name="Sahin N."/>
            <person name="Ay H."/>
            <person name="Saygin H."/>
        </authorList>
    </citation>
    <scope>NUCLEOTIDE SEQUENCE [LARGE SCALE GENOMIC DNA]</scope>
    <source>
        <strain evidence="7 8">CH32</strain>
    </source>
</reference>
<comment type="subcellular location">
    <subcellularLocation>
        <location evidence="1">Cell membrane</location>
        <topology evidence="1">Multi-pass membrane protein</topology>
    </subcellularLocation>
</comment>
<protein>
    <submittedName>
        <fullName evidence="7">MFS transporter</fullName>
    </submittedName>
</protein>
<dbReference type="PANTHER" id="PTHR23513:SF11">
    <property type="entry name" value="STAPHYLOFERRIN A TRANSPORTER"/>
    <property type="match status" value="1"/>
</dbReference>
<evidence type="ECO:0000256" key="6">
    <source>
        <dbReference type="SAM" id="Phobius"/>
    </source>
</evidence>
<dbReference type="GO" id="GO:0022857">
    <property type="term" value="F:transmembrane transporter activity"/>
    <property type="evidence" value="ECO:0007669"/>
    <property type="project" value="InterPro"/>
</dbReference>
<evidence type="ECO:0000256" key="5">
    <source>
        <dbReference type="ARBA" id="ARBA00023136"/>
    </source>
</evidence>
<evidence type="ECO:0000256" key="3">
    <source>
        <dbReference type="ARBA" id="ARBA00022692"/>
    </source>
</evidence>
<feature type="transmembrane region" description="Helical" evidence="6">
    <location>
        <begin position="158"/>
        <end position="180"/>
    </location>
</feature>
<feature type="transmembrane region" description="Helical" evidence="6">
    <location>
        <begin position="419"/>
        <end position="442"/>
    </location>
</feature>
<feature type="transmembrane region" description="Helical" evidence="6">
    <location>
        <begin position="126"/>
        <end position="146"/>
    </location>
</feature>
<feature type="transmembrane region" description="Helical" evidence="6">
    <location>
        <begin position="249"/>
        <end position="268"/>
    </location>
</feature>
<accession>A0A4R4XK84</accession>
<feature type="transmembrane region" description="Helical" evidence="6">
    <location>
        <begin position="300"/>
        <end position="321"/>
    </location>
</feature>
<feature type="transmembrane region" description="Helical" evidence="6">
    <location>
        <begin position="386"/>
        <end position="407"/>
    </location>
</feature>
<feature type="transmembrane region" description="Helical" evidence="6">
    <location>
        <begin position="362"/>
        <end position="380"/>
    </location>
</feature>
<keyword evidence="5 6" id="KW-0472">Membrane</keyword>
<evidence type="ECO:0000313" key="7">
    <source>
        <dbReference type="EMBL" id="TDD31333.1"/>
    </source>
</evidence>
<organism evidence="7 8">
    <name type="scientific">Nonomuraea terrae</name>
    <dbReference type="NCBI Taxonomy" id="2530383"/>
    <lineage>
        <taxon>Bacteria</taxon>
        <taxon>Bacillati</taxon>
        <taxon>Actinomycetota</taxon>
        <taxon>Actinomycetes</taxon>
        <taxon>Streptosporangiales</taxon>
        <taxon>Streptosporangiaceae</taxon>
        <taxon>Nonomuraea</taxon>
    </lineage>
</organism>
<evidence type="ECO:0000256" key="1">
    <source>
        <dbReference type="ARBA" id="ARBA00004651"/>
    </source>
</evidence>
<dbReference type="Pfam" id="PF07690">
    <property type="entry name" value="MFS_1"/>
    <property type="match status" value="1"/>
</dbReference>
<dbReference type="EMBL" id="SMKQ01000321">
    <property type="protein sequence ID" value="TDD31333.1"/>
    <property type="molecule type" value="Genomic_DNA"/>
</dbReference>
<evidence type="ECO:0000313" key="8">
    <source>
        <dbReference type="Proteomes" id="UP000295302"/>
    </source>
</evidence>
<dbReference type="GO" id="GO:0005886">
    <property type="term" value="C:plasma membrane"/>
    <property type="evidence" value="ECO:0007669"/>
    <property type="project" value="UniProtKB-SubCell"/>
</dbReference>
<feature type="transmembrane region" description="Helical" evidence="6">
    <location>
        <begin position="454"/>
        <end position="476"/>
    </location>
</feature>
<feature type="transmembrane region" description="Helical" evidence="6">
    <location>
        <begin position="186"/>
        <end position="210"/>
    </location>
</feature>
<keyword evidence="3 6" id="KW-0812">Transmembrane</keyword>
<evidence type="ECO:0000256" key="4">
    <source>
        <dbReference type="ARBA" id="ARBA00022989"/>
    </source>
</evidence>
<dbReference type="AlphaFoldDB" id="A0A4R4XK84"/>
<dbReference type="CDD" id="cd06173">
    <property type="entry name" value="MFS_MefA_like"/>
    <property type="match status" value="1"/>
</dbReference>
<keyword evidence="8" id="KW-1185">Reference proteome</keyword>
<dbReference type="InterPro" id="IPR036259">
    <property type="entry name" value="MFS_trans_sf"/>
</dbReference>
<dbReference type="SUPFAM" id="SSF103473">
    <property type="entry name" value="MFS general substrate transporter"/>
    <property type="match status" value="1"/>
</dbReference>
<dbReference type="InterPro" id="IPR011701">
    <property type="entry name" value="MFS"/>
</dbReference>
<feature type="transmembrane region" description="Helical" evidence="6">
    <location>
        <begin position="102"/>
        <end position="120"/>
    </location>
</feature>
<feature type="transmembrane region" description="Helical" evidence="6">
    <location>
        <begin position="333"/>
        <end position="355"/>
    </location>
</feature>
<evidence type="ECO:0000256" key="2">
    <source>
        <dbReference type="ARBA" id="ARBA00022475"/>
    </source>
</evidence>
<dbReference type="OrthoDB" id="4368225at2"/>
<dbReference type="PANTHER" id="PTHR23513">
    <property type="entry name" value="INTEGRAL MEMBRANE EFFLUX PROTEIN-RELATED"/>
    <property type="match status" value="1"/>
</dbReference>
<gene>
    <name evidence="7" type="ORF">E1286_45065</name>
</gene>
<dbReference type="Proteomes" id="UP000295302">
    <property type="component" value="Unassembled WGS sequence"/>
</dbReference>
<sequence length="505" mass="51445">MVSRRPYGGRLAVAERDIDGCHPAARPDGGDAVARSARARRVSNGIRRTTGAARLSVAAGRVASASHRRAGARWHSGEGAVIFAPLAIRDFRRYYIGQTASAFGDSLTPFAMAFAVLHLTGSAVDLGVVVLSTRLPIIVLTLLGGAAGDRFQRRTVMLVADLVRFVAHGVTAVLLLAGVAEIWMLVVLQLVAGAGSAFFNPAAVGLVGSLAGKERLQAANSLISISRSAASILALGAAGALVALVGSGWAVLIDALTFLVSAFFIFLLPRALAGDRPPAGGGLLASIGGGLSQVGRRPWLWVWIVHSALTNVIVVSPILVLGPYVADLHLGGAPAWSAIGIAYAVGGVAGGVIAARWRPGRPMVAGMTFFLLMAPLPALLAVPAAVWALVLAGVAAGLQLVVHNVLQTTAIQQHVPEGFVARVTSVAVLGSLVGAPLGMGFAGPVAEAFGTRPVLIACAVVAVVSTGAALAVPSVWRIRREEARAASRTAAPSAGSAGASRSTSL</sequence>
<name>A0A4R4XK84_9ACTN</name>
<proteinExistence type="predicted"/>
<feature type="transmembrane region" description="Helical" evidence="6">
    <location>
        <begin position="222"/>
        <end position="243"/>
    </location>
</feature>
<keyword evidence="2" id="KW-1003">Cell membrane</keyword>
<dbReference type="Gene3D" id="1.20.1250.20">
    <property type="entry name" value="MFS general substrate transporter like domains"/>
    <property type="match status" value="1"/>
</dbReference>